<dbReference type="Proteomes" id="UP001066276">
    <property type="component" value="Chromosome 5"/>
</dbReference>
<reference evidence="2" key="1">
    <citation type="journal article" date="2022" name="bioRxiv">
        <title>Sequencing and chromosome-scale assembly of the giantPleurodeles waltlgenome.</title>
        <authorList>
            <person name="Brown T."/>
            <person name="Elewa A."/>
            <person name="Iarovenko S."/>
            <person name="Subramanian E."/>
            <person name="Araus A.J."/>
            <person name="Petzold A."/>
            <person name="Susuki M."/>
            <person name="Suzuki K.-i.T."/>
            <person name="Hayashi T."/>
            <person name="Toyoda A."/>
            <person name="Oliveira C."/>
            <person name="Osipova E."/>
            <person name="Leigh N.D."/>
            <person name="Simon A."/>
            <person name="Yun M.H."/>
        </authorList>
    </citation>
    <scope>NUCLEOTIDE SEQUENCE</scope>
    <source>
        <strain evidence="2">20211129_DDA</strain>
        <tissue evidence="2">Liver</tissue>
    </source>
</reference>
<comment type="caution">
    <text evidence="2">The sequence shown here is derived from an EMBL/GenBank/DDBJ whole genome shotgun (WGS) entry which is preliminary data.</text>
</comment>
<evidence type="ECO:0000259" key="1">
    <source>
        <dbReference type="PROSITE" id="PS50878"/>
    </source>
</evidence>
<accession>A0AAV7S4H0</accession>
<keyword evidence="3" id="KW-1185">Reference proteome</keyword>
<evidence type="ECO:0000313" key="2">
    <source>
        <dbReference type="EMBL" id="KAJ1159017.1"/>
    </source>
</evidence>
<name>A0AAV7S4H0_PLEWA</name>
<feature type="domain" description="Reverse transcriptase" evidence="1">
    <location>
        <begin position="1"/>
        <end position="117"/>
    </location>
</feature>
<dbReference type="Pfam" id="PF00078">
    <property type="entry name" value="RVT_1"/>
    <property type="match status" value="1"/>
</dbReference>
<evidence type="ECO:0000313" key="3">
    <source>
        <dbReference type="Proteomes" id="UP001066276"/>
    </source>
</evidence>
<proteinExistence type="predicted"/>
<dbReference type="PROSITE" id="PS50878">
    <property type="entry name" value="RT_POL"/>
    <property type="match status" value="1"/>
</dbReference>
<dbReference type="InterPro" id="IPR043502">
    <property type="entry name" value="DNA/RNA_pol_sf"/>
</dbReference>
<dbReference type="PANTHER" id="PTHR47027:SF30">
    <property type="entry name" value="THAP-TYPE DOMAIN-CONTAINING PROTEIN"/>
    <property type="match status" value="1"/>
</dbReference>
<feature type="non-terminal residue" evidence="2">
    <location>
        <position position="121"/>
    </location>
</feature>
<dbReference type="PANTHER" id="PTHR47027">
    <property type="entry name" value="REVERSE TRANSCRIPTASE DOMAIN-CONTAINING PROTEIN"/>
    <property type="match status" value="1"/>
</dbReference>
<organism evidence="2 3">
    <name type="scientific">Pleurodeles waltl</name>
    <name type="common">Iberian ribbed newt</name>
    <dbReference type="NCBI Taxonomy" id="8319"/>
    <lineage>
        <taxon>Eukaryota</taxon>
        <taxon>Metazoa</taxon>
        <taxon>Chordata</taxon>
        <taxon>Craniata</taxon>
        <taxon>Vertebrata</taxon>
        <taxon>Euteleostomi</taxon>
        <taxon>Amphibia</taxon>
        <taxon>Batrachia</taxon>
        <taxon>Caudata</taxon>
        <taxon>Salamandroidea</taxon>
        <taxon>Salamandridae</taxon>
        <taxon>Pleurodelinae</taxon>
        <taxon>Pleurodeles</taxon>
    </lineage>
</organism>
<dbReference type="InterPro" id="IPR000477">
    <property type="entry name" value="RT_dom"/>
</dbReference>
<feature type="non-terminal residue" evidence="2">
    <location>
        <position position="1"/>
    </location>
</feature>
<sequence length="121" mass="13445">SSAMEESRREIPIGRGVKQGCVLDPVLFNLYFADLCAQLNSASAHPPKIGDQLLTALLYADDIILLNLSGKGLQKLLNTLDQYCKSNKLMLNLEKTKVVIFGKRIIKNKQWLCGNQLVGRT</sequence>
<gene>
    <name evidence="2" type="ORF">NDU88_011687</name>
</gene>
<dbReference type="EMBL" id="JANPWB010000009">
    <property type="protein sequence ID" value="KAJ1159017.1"/>
    <property type="molecule type" value="Genomic_DNA"/>
</dbReference>
<protein>
    <recommendedName>
        <fullName evidence="1">Reverse transcriptase domain-containing protein</fullName>
    </recommendedName>
</protein>
<dbReference type="SUPFAM" id="SSF56672">
    <property type="entry name" value="DNA/RNA polymerases"/>
    <property type="match status" value="1"/>
</dbReference>
<dbReference type="AlphaFoldDB" id="A0AAV7S4H0"/>